<protein>
    <recommendedName>
        <fullName evidence="5">Peptidase M20 dimerisation domain-containing protein</fullName>
    </recommendedName>
</protein>
<feature type="transmembrane region" description="Helical" evidence="4">
    <location>
        <begin position="198"/>
        <end position="218"/>
    </location>
</feature>
<dbReference type="Proteomes" id="UP001197093">
    <property type="component" value="Unassembled WGS sequence"/>
</dbReference>
<keyword evidence="4" id="KW-0812">Transmembrane</keyword>
<gene>
    <name evidence="6" type="ORF">NEMBOFW57_006747</name>
</gene>
<proteinExistence type="inferred from homology"/>
<dbReference type="GO" id="GO:0016787">
    <property type="term" value="F:hydrolase activity"/>
    <property type="evidence" value="ECO:0007669"/>
    <property type="project" value="InterPro"/>
</dbReference>
<evidence type="ECO:0000256" key="3">
    <source>
        <dbReference type="SAM" id="MobiDB-lite"/>
    </source>
</evidence>
<evidence type="ECO:0000256" key="2">
    <source>
        <dbReference type="ARBA" id="ARBA00006247"/>
    </source>
</evidence>
<dbReference type="EMBL" id="JAHCVI010000003">
    <property type="protein sequence ID" value="KAG7287241.1"/>
    <property type="molecule type" value="Genomic_DNA"/>
</dbReference>
<comment type="similarity">
    <text evidence="2">Belongs to the peptidase M20A family.</text>
</comment>
<evidence type="ECO:0000256" key="4">
    <source>
        <dbReference type="SAM" id="Phobius"/>
    </source>
</evidence>
<dbReference type="InterPro" id="IPR017439">
    <property type="entry name" value="Amidohydrolase"/>
</dbReference>
<feature type="domain" description="Peptidase M20 dimerisation" evidence="5">
    <location>
        <begin position="678"/>
        <end position="772"/>
    </location>
</feature>
<feature type="region of interest" description="Disordered" evidence="3">
    <location>
        <begin position="1"/>
        <end position="23"/>
    </location>
</feature>
<comment type="subcellular location">
    <subcellularLocation>
        <location evidence="1">Membrane</location>
        <topology evidence="1">Multi-pass membrane protein</topology>
    </subcellularLocation>
</comment>
<dbReference type="InterPro" id="IPR036264">
    <property type="entry name" value="Bact_exopeptidase_dim_dom"/>
</dbReference>
<evidence type="ECO:0000256" key="1">
    <source>
        <dbReference type="ARBA" id="ARBA00004141"/>
    </source>
</evidence>
<dbReference type="GO" id="GO:0016020">
    <property type="term" value="C:membrane"/>
    <property type="evidence" value="ECO:0007669"/>
    <property type="project" value="UniProtKB-SubCell"/>
</dbReference>
<dbReference type="InterPro" id="IPR002933">
    <property type="entry name" value="Peptidase_M20"/>
</dbReference>
<feature type="transmembrane region" description="Helical" evidence="4">
    <location>
        <begin position="288"/>
        <end position="307"/>
    </location>
</feature>
<feature type="transmembrane region" description="Helical" evidence="4">
    <location>
        <begin position="415"/>
        <end position="437"/>
    </location>
</feature>
<dbReference type="SUPFAM" id="SSF53187">
    <property type="entry name" value="Zn-dependent exopeptidases"/>
    <property type="match status" value="1"/>
</dbReference>
<dbReference type="AlphaFoldDB" id="A0AAD4ETR3"/>
<dbReference type="Gene3D" id="3.40.630.10">
    <property type="entry name" value="Zn peptidases"/>
    <property type="match status" value="1"/>
</dbReference>
<feature type="region of interest" description="Disordered" evidence="3">
    <location>
        <begin position="458"/>
        <end position="480"/>
    </location>
</feature>
<sequence>MSSADEKRIDDAGALEVAGQPQEQSKPVSRFTRWYRSPLFNVIVVGLISFTQPGIWNALNNTGAGGQQEPYLVNGSNSLTFGLMVFGCTIFGIVANRIGVKKVLIIGTLGYAPYSASLYVNNRYGTEWFVLFGGVTCGIAASALWASEGAIALGYGDVKDRGKFAGIWLGLRELGQLIGSSIQLSLNVKSSSRGKVGYSTYLVLIALQCLGLPLAFLVSPPEKVIHSDGRRGRVVAKNTTLKEEMRKTWKLIKRKQMFLLIPILIGFQWNGTYLGIYMTKYFSVRARTLGALVSGVAATFANIFWGWFYDLKYFRRPTLAKVCWAFFVVCMLGSFGWQVSNEKLYGDSNPRVTLDWDNPGFGRGFASMVFLRFLNESHYMFVYWLVGAFFDDIETLTLAVSLVRTFESVGSSVAFGIGAAAVSPMINLIISFVMFGFTIPATSAVVFMVPERPIDLRKDDASTASEEESETAEAESTDNEIYNPAIDLSAQVAGGPIQDIYTSLHQNPELSGHESDTAGLVAHTLHELPLEVTEGIGGHGVAAVLRNGEGPCLLLRADMDALPVEEKTGLPYASKKAVKREDGTETHVMHACGHDMHTASMLGVARFLVAARSAWKGTVVFVFQPAEEDFTGARAMVEDGLYDKVPKPDLVLGQHTMSLRAGTIALSSGPVLAASESYIIRIFGRGGHGGRPQNTVDPVMIAAYFLVRVQSIVSREVAPQDVAVITCGSIHAGTVANIIPDHADLHINVRTYRPEVREQVLRSIKRILSQECAASGAPEPTITQIARTPALVNSDELVGKLRGAFQGHFDRFEEQVRETASEDFSVLADAVGAPYAFWYFGIADPDQWDKANKAGKLSEIPGNHSPFYAPVIEPSMTAAVDAMTLAALVFLGTS</sequence>
<evidence type="ECO:0000313" key="7">
    <source>
        <dbReference type="Proteomes" id="UP001197093"/>
    </source>
</evidence>
<comment type="caution">
    <text evidence="6">The sequence shown here is derived from an EMBL/GenBank/DDBJ whole genome shotgun (WGS) entry which is preliminary data.</text>
</comment>
<keyword evidence="7" id="KW-1185">Reference proteome</keyword>
<organism evidence="6 7">
    <name type="scientific">Staphylotrichum longicolle</name>
    <dbReference type="NCBI Taxonomy" id="669026"/>
    <lineage>
        <taxon>Eukaryota</taxon>
        <taxon>Fungi</taxon>
        <taxon>Dikarya</taxon>
        <taxon>Ascomycota</taxon>
        <taxon>Pezizomycotina</taxon>
        <taxon>Sordariomycetes</taxon>
        <taxon>Sordariomycetidae</taxon>
        <taxon>Sordariales</taxon>
        <taxon>Chaetomiaceae</taxon>
        <taxon>Staphylotrichum</taxon>
    </lineage>
</organism>
<dbReference type="Gene3D" id="3.30.70.360">
    <property type="match status" value="1"/>
</dbReference>
<dbReference type="SUPFAM" id="SSF55031">
    <property type="entry name" value="Bacterial exopeptidase dimerisation domain"/>
    <property type="match status" value="1"/>
</dbReference>
<dbReference type="SUPFAM" id="SSF103473">
    <property type="entry name" value="MFS general substrate transporter"/>
    <property type="match status" value="1"/>
</dbReference>
<dbReference type="Pfam" id="PF01546">
    <property type="entry name" value="Peptidase_M20"/>
    <property type="match status" value="1"/>
</dbReference>
<keyword evidence="4" id="KW-1133">Transmembrane helix</keyword>
<dbReference type="Pfam" id="PF07687">
    <property type="entry name" value="M20_dimer"/>
    <property type="match status" value="1"/>
</dbReference>
<feature type="compositionally biased region" description="Basic and acidic residues" evidence="3">
    <location>
        <begin position="1"/>
        <end position="11"/>
    </location>
</feature>
<feature type="transmembrane region" description="Helical" evidence="4">
    <location>
        <begin position="128"/>
        <end position="153"/>
    </location>
</feature>
<dbReference type="PANTHER" id="PTHR11014">
    <property type="entry name" value="PEPTIDASE M20 FAMILY MEMBER"/>
    <property type="match status" value="1"/>
</dbReference>
<accession>A0AAD4ETR3</accession>
<dbReference type="GO" id="GO:0022857">
    <property type="term" value="F:transmembrane transporter activity"/>
    <property type="evidence" value="ECO:0007669"/>
    <property type="project" value="InterPro"/>
</dbReference>
<evidence type="ECO:0000313" key="6">
    <source>
        <dbReference type="EMBL" id="KAG7287241.1"/>
    </source>
</evidence>
<feature type="compositionally biased region" description="Acidic residues" evidence="3">
    <location>
        <begin position="465"/>
        <end position="478"/>
    </location>
</feature>
<dbReference type="InterPro" id="IPR036259">
    <property type="entry name" value="MFS_trans_sf"/>
</dbReference>
<feature type="transmembrane region" description="Helical" evidence="4">
    <location>
        <begin position="319"/>
        <end position="339"/>
    </location>
</feature>
<dbReference type="Pfam" id="PF07690">
    <property type="entry name" value="MFS_1"/>
    <property type="match status" value="1"/>
</dbReference>
<feature type="transmembrane region" description="Helical" evidence="4">
    <location>
        <begin position="381"/>
        <end position="403"/>
    </location>
</feature>
<name>A0AAD4ETR3_9PEZI</name>
<dbReference type="NCBIfam" id="TIGR01891">
    <property type="entry name" value="amidohydrolases"/>
    <property type="match status" value="1"/>
</dbReference>
<dbReference type="PANTHER" id="PTHR11014:SF63">
    <property type="entry name" value="METALLOPEPTIDASE, PUTATIVE (AFU_ORTHOLOGUE AFUA_6G09600)-RELATED"/>
    <property type="match status" value="1"/>
</dbReference>
<evidence type="ECO:0000259" key="5">
    <source>
        <dbReference type="Pfam" id="PF07687"/>
    </source>
</evidence>
<keyword evidence="4" id="KW-0472">Membrane</keyword>
<feature type="transmembrane region" description="Helical" evidence="4">
    <location>
        <begin position="79"/>
        <end position="96"/>
    </location>
</feature>
<dbReference type="InterPro" id="IPR011650">
    <property type="entry name" value="Peptidase_M20_dimer"/>
</dbReference>
<reference evidence="6" key="1">
    <citation type="submission" date="2023-02" db="EMBL/GenBank/DDBJ databases">
        <authorList>
            <person name="Palmer J.M."/>
        </authorList>
    </citation>
    <scope>NUCLEOTIDE SEQUENCE</scope>
    <source>
        <strain evidence="6">FW57</strain>
    </source>
</reference>
<dbReference type="Gene3D" id="1.20.1250.20">
    <property type="entry name" value="MFS general substrate transporter like domains"/>
    <property type="match status" value="1"/>
</dbReference>
<feature type="transmembrane region" description="Helical" evidence="4">
    <location>
        <begin position="257"/>
        <end position="276"/>
    </location>
</feature>
<dbReference type="InterPro" id="IPR011701">
    <property type="entry name" value="MFS"/>
</dbReference>
<feature type="transmembrane region" description="Helical" evidence="4">
    <location>
        <begin position="39"/>
        <end position="59"/>
    </location>
</feature>